<proteinExistence type="predicted"/>
<sequence>MPATIRFVPQMTRRASFGKPKLLGSGGSMVAKLNLKELTRSHQYGGLRFNLTQRSKPSRAIHAMSAIKSSFLDFVGSGAWRSCSVVICLVYSDNGRGSSLQIDARIILVPAFLLEDWRV</sequence>
<dbReference type="Proteomes" id="UP000827092">
    <property type="component" value="Unassembled WGS sequence"/>
</dbReference>
<comment type="caution">
    <text evidence="1">The sequence shown here is derived from an EMBL/GenBank/DDBJ whole genome shotgun (WGS) entry which is preliminary data.</text>
</comment>
<dbReference type="EMBL" id="JAFNEN010007196">
    <property type="protein sequence ID" value="KAG8155688.1"/>
    <property type="molecule type" value="Genomic_DNA"/>
</dbReference>
<name>A0AAV6TD46_9ARAC</name>
<accession>A0AAV6TD46</accession>
<protein>
    <submittedName>
        <fullName evidence="1">Uncharacterized protein</fullName>
    </submittedName>
</protein>
<dbReference type="AlphaFoldDB" id="A0AAV6TD46"/>
<reference evidence="1 2" key="1">
    <citation type="journal article" date="2022" name="Nat. Ecol. Evol.">
        <title>A masculinizing supergene underlies an exaggerated male reproductive morph in a spider.</title>
        <authorList>
            <person name="Hendrickx F."/>
            <person name="De Corte Z."/>
            <person name="Sonet G."/>
            <person name="Van Belleghem S.M."/>
            <person name="Kostlbacher S."/>
            <person name="Vangestel C."/>
        </authorList>
    </citation>
    <scope>NUCLEOTIDE SEQUENCE [LARGE SCALE GENOMIC DNA]</scope>
    <source>
        <strain evidence="1">W744_W776</strain>
    </source>
</reference>
<organism evidence="1 2">
    <name type="scientific">Oedothorax gibbosus</name>
    <dbReference type="NCBI Taxonomy" id="931172"/>
    <lineage>
        <taxon>Eukaryota</taxon>
        <taxon>Metazoa</taxon>
        <taxon>Ecdysozoa</taxon>
        <taxon>Arthropoda</taxon>
        <taxon>Chelicerata</taxon>
        <taxon>Arachnida</taxon>
        <taxon>Araneae</taxon>
        <taxon>Araneomorphae</taxon>
        <taxon>Entelegynae</taxon>
        <taxon>Araneoidea</taxon>
        <taxon>Linyphiidae</taxon>
        <taxon>Erigoninae</taxon>
        <taxon>Oedothorax</taxon>
    </lineage>
</organism>
<evidence type="ECO:0000313" key="2">
    <source>
        <dbReference type="Proteomes" id="UP000827092"/>
    </source>
</evidence>
<evidence type="ECO:0000313" key="1">
    <source>
        <dbReference type="EMBL" id="KAG8155688.1"/>
    </source>
</evidence>
<gene>
    <name evidence="1" type="ORF">JTE90_016421</name>
</gene>
<keyword evidence="2" id="KW-1185">Reference proteome</keyword>